<keyword evidence="5" id="KW-0436">Ligase</keyword>
<gene>
    <name evidence="5" type="ORF">JOC31_000299</name>
</gene>
<sequence length="179" mass="20114">MLKKDLRQAAIGALKDQDKTFKEQIDAELLARLRASESYQKAETIATYLSMGFEYNTAPLIEAALADGKQVVIPKTYPKGRMIFVAYDPDDLQKTSFGLLEPRSDKAVAKEDIDLIHVPGVVFNEEGYRIGYGAGYYDRYLEDYTGKTISLIYTCQQADFTPETHDIAVKEVLIDASRL</sequence>
<dbReference type="RefSeq" id="WP_205016453.1">
    <property type="nucleotide sequence ID" value="NZ_JAFBEI010000004.1"/>
</dbReference>
<comment type="catalytic activity">
    <reaction evidence="4">
        <text>(6S)-5-formyl-5,6,7,8-tetrahydrofolate + ATP = (6R)-5,10-methenyltetrahydrofolate + ADP + phosphate</text>
        <dbReference type="Rhea" id="RHEA:10488"/>
        <dbReference type="ChEBI" id="CHEBI:30616"/>
        <dbReference type="ChEBI" id="CHEBI:43474"/>
        <dbReference type="ChEBI" id="CHEBI:57455"/>
        <dbReference type="ChEBI" id="CHEBI:57457"/>
        <dbReference type="ChEBI" id="CHEBI:456216"/>
        <dbReference type="EC" id="6.3.3.2"/>
    </reaction>
</comment>
<comment type="cofactor">
    <cofactor evidence="4">
        <name>Mg(2+)</name>
        <dbReference type="ChEBI" id="CHEBI:18420"/>
    </cofactor>
</comment>
<evidence type="ECO:0000256" key="1">
    <source>
        <dbReference type="ARBA" id="ARBA00010638"/>
    </source>
</evidence>
<dbReference type="EC" id="6.3.3.2" evidence="4"/>
<comment type="caution">
    <text evidence="5">The sequence shown here is derived from an EMBL/GenBank/DDBJ whole genome shotgun (WGS) entry which is preliminary data.</text>
</comment>
<dbReference type="EMBL" id="JAFBEI010000004">
    <property type="protein sequence ID" value="MBM7635507.1"/>
    <property type="molecule type" value="Genomic_DNA"/>
</dbReference>
<dbReference type="SUPFAM" id="SSF100950">
    <property type="entry name" value="NagB/RpiA/CoA transferase-like"/>
    <property type="match status" value="1"/>
</dbReference>
<organism evidence="5 6">
    <name type="scientific">Streptococcus saliviloxodontae</name>
    <dbReference type="NCBI Taxonomy" id="1349416"/>
    <lineage>
        <taxon>Bacteria</taxon>
        <taxon>Bacillati</taxon>
        <taxon>Bacillota</taxon>
        <taxon>Bacilli</taxon>
        <taxon>Lactobacillales</taxon>
        <taxon>Streptococcaceae</taxon>
        <taxon>Streptococcus</taxon>
    </lineage>
</organism>
<dbReference type="PANTHER" id="PTHR23407">
    <property type="entry name" value="ATPASE INHIBITOR/5-FORMYLTETRAHYDROFOLATE CYCLO-LIGASE"/>
    <property type="match status" value="1"/>
</dbReference>
<dbReference type="NCBIfam" id="TIGR02727">
    <property type="entry name" value="MTHFS_bact"/>
    <property type="match status" value="1"/>
</dbReference>
<dbReference type="InterPro" id="IPR002698">
    <property type="entry name" value="FTHF_cligase"/>
</dbReference>
<proteinExistence type="inferred from homology"/>
<accession>A0ABS2PJN7</accession>
<comment type="similarity">
    <text evidence="1 4">Belongs to the 5-formyltetrahydrofolate cyclo-ligase family.</text>
</comment>
<evidence type="ECO:0000256" key="3">
    <source>
        <dbReference type="ARBA" id="ARBA00022840"/>
    </source>
</evidence>
<dbReference type="InterPro" id="IPR024185">
    <property type="entry name" value="FTHF_cligase-like_sf"/>
</dbReference>
<evidence type="ECO:0000313" key="6">
    <source>
        <dbReference type="Proteomes" id="UP000809081"/>
    </source>
</evidence>
<keyword evidence="6" id="KW-1185">Reference proteome</keyword>
<dbReference type="Proteomes" id="UP000809081">
    <property type="component" value="Unassembled WGS sequence"/>
</dbReference>
<dbReference type="InterPro" id="IPR037171">
    <property type="entry name" value="NagB/RpiA_transferase-like"/>
</dbReference>
<dbReference type="GO" id="GO:0030272">
    <property type="term" value="F:5-formyltetrahydrofolate cyclo-ligase activity"/>
    <property type="evidence" value="ECO:0007669"/>
    <property type="project" value="UniProtKB-EC"/>
</dbReference>
<dbReference type="PIRSF" id="PIRSF006806">
    <property type="entry name" value="FTHF_cligase"/>
    <property type="match status" value="1"/>
</dbReference>
<keyword evidence="4" id="KW-0460">Magnesium</keyword>
<keyword evidence="3 4" id="KW-0067">ATP-binding</keyword>
<keyword evidence="4" id="KW-0479">Metal-binding</keyword>
<evidence type="ECO:0000256" key="4">
    <source>
        <dbReference type="RuleBase" id="RU361279"/>
    </source>
</evidence>
<dbReference type="Pfam" id="PF01812">
    <property type="entry name" value="5-FTHF_cyc-lig"/>
    <property type="match status" value="1"/>
</dbReference>
<reference evidence="5 6" key="1">
    <citation type="submission" date="2021-01" db="EMBL/GenBank/DDBJ databases">
        <title>Genomic Encyclopedia of Type Strains, Phase IV (KMG-IV): sequencing the most valuable type-strain genomes for metagenomic binning, comparative biology and taxonomic classification.</title>
        <authorList>
            <person name="Goeker M."/>
        </authorList>
    </citation>
    <scope>NUCLEOTIDE SEQUENCE [LARGE SCALE GENOMIC DNA]</scope>
    <source>
        <strain evidence="5 6">DSM 27513</strain>
    </source>
</reference>
<dbReference type="Gene3D" id="3.40.50.10420">
    <property type="entry name" value="NagB/RpiA/CoA transferase-like"/>
    <property type="match status" value="1"/>
</dbReference>
<dbReference type="PANTHER" id="PTHR23407:SF1">
    <property type="entry name" value="5-FORMYLTETRAHYDROFOLATE CYCLO-LIGASE"/>
    <property type="match status" value="1"/>
</dbReference>
<keyword evidence="2 4" id="KW-0547">Nucleotide-binding</keyword>
<evidence type="ECO:0000256" key="2">
    <source>
        <dbReference type="ARBA" id="ARBA00022741"/>
    </source>
</evidence>
<name>A0ABS2PJN7_9STRE</name>
<evidence type="ECO:0000313" key="5">
    <source>
        <dbReference type="EMBL" id="MBM7635507.1"/>
    </source>
</evidence>
<protein>
    <recommendedName>
        <fullName evidence="4">5-formyltetrahydrofolate cyclo-ligase</fullName>
        <ecNumber evidence="4">6.3.3.2</ecNumber>
    </recommendedName>
</protein>